<evidence type="ECO:0000256" key="5">
    <source>
        <dbReference type="ARBA" id="ARBA00023040"/>
    </source>
</evidence>
<evidence type="ECO:0000256" key="2">
    <source>
        <dbReference type="ARBA" id="ARBA00010663"/>
    </source>
</evidence>
<dbReference type="InterPro" id="IPR000276">
    <property type="entry name" value="GPCR_Rhodpsn"/>
</dbReference>
<comment type="subcellular location">
    <subcellularLocation>
        <location evidence="1">Membrane</location>
        <topology evidence="1">Multi-pass membrane protein</topology>
    </subcellularLocation>
</comment>
<feature type="domain" description="G-protein coupled receptors family 1 profile" evidence="11">
    <location>
        <begin position="133"/>
        <end position="399"/>
    </location>
</feature>
<feature type="transmembrane region" description="Helical" evidence="10">
    <location>
        <begin position="118"/>
        <end position="141"/>
    </location>
</feature>
<dbReference type="SMART" id="SM01381">
    <property type="entry name" value="7TM_GPCR_Srsx"/>
    <property type="match status" value="1"/>
</dbReference>
<dbReference type="Proteomes" id="UP001558613">
    <property type="component" value="Unassembled WGS sequence"/>
</dbReference>
<evidence type="ECO:0000256" key="6">
    <source>
        <dbReference type="ARBA" id="ARBA00023136"/>
    </source>
</evidence>
<evidence type="ECO:0000313" key="12">
    <source>
        <dbReference type="EMBL" id="KAL1266250.1"/>
    </source>
</evidence>
<keyword evidence="8 9" id="KW-0807">Transducer</keyword>
<keyword evidence="5 9" id="KW-0297">G-protein coupled receptor</keyword>
<gene>
    <name evidence="12" type="ORF">QQF64_001925</name>
</gene>
<protein>
    <recommendedName>
        <fullName evidence="11">G-protein coupled receptors family 1 profile domain-containing protein</fullName>
    </recommendedName>
</protein>
<evidence type="ECO:0000256" key="10">
    <source>
        <dbReference type="SAM" id="Phobius"/>
    </source>
</evidence>
<evidence type="ECO:0000256" key="3">
    <source>
        <dbReference type="ARBA" id="ARBA00022692"/>
    </source>
</evidence>
<dbReference type="SUPFAM" id="SSF81321">
    <property type="entry name" value="Family A G protein-coupled receptor-like"/>
    <property type="match status" value="1"/>
</dbReference>
<proteinExistence type="inferred from homology"/>
<accession>A0ABR3MNN4</accession>
<comment type="caution">
    <text evidence="12">The sequence shown here is derived from an EMBL/GenBank/DDBJ whole genome shotgun (WGS) entry which is preliminary data.</text>
</comment>
<dbReference type="PRINTS" id="PR01012">
    <property type="entry name" value="NRPEPTIDEYR"/>
</dbReference>
<dbReference type="CDD" id="cd15397">
    <property type="entry name" value="7tmA_NPY4R"/>
    <property type="match status" value="1"/>
</dbReference>
<comment type="similarity">
    <text evidence="2 9">Belongs to the G-protein coupled receptor 1 family.</text>
</comment>
<evidence type="ECO:0000256" key="4">
    <source>
        <dbReference type="ARBA" id="ARBA00022989"/>
    </source>
</evidence>
<evidence type="ECO:0000256" key="7">
    <source>
        <dbReference type="ARBA" id="ARBA00023170"/>
    </source>
</evidence>
<organism evidence="12 13">
    <name type="scientific">Cirrhinus molitorella</name>
    <name type="common">mud carp</name>
    <dbReference type="NCBI Taxonomy" id="172907"/>
    <lineage>
        <taxon>Eukaryota</taxon>
        <taxon>Metazoa</taxon>
        <taxon>Chordata</taxon>
        <taxon>Craniata</taxon>
        <taxon>Vertebrata</taxon>
        <taxon>Euteleostomi</taxon>
        <taxon>Actinopterygii</taxon>
        <taxon>Neopterygii</taxon>
        <taxon>Teleostei</taxon>
        <taxon>Ostariophysi</taxon>
        <taxon>Cypriniformes</taxon>
        <taxon>Cyprinidae</taxon>
        <taxon>Labeoninae</taxon>
        <taxon>Labeonini</taxon>
        <taxon>Cirrhinus</taxon>
    </lineage>
</organism>
<dbReference type="PANTHER" id="PTHR24235">
    <property type="entry name" value="NEUROPEPTIDE Y RECEPTOR"/>
    <property type="match status" value="1"/>
</dbReference>
<dbReference type="Pfam" id="PF00001">
    <property type="entry name" value="7tm_1"/>
    <property type="match status" value="1"/>
</dbReference>
<dbReference type="InterPro" id="IPR000611">
    <property type="entry name" value="NPY_rcpt"/>
</dbReference>
<evidence type="ECO:0000313" key="13">
    <source>
        <dbReference type="Proteomes" id="UP001558613"/>
    </source>
</evidence>
<keyword evidence="13" id="KW-1185">Reference proteome</keyword>
<reference evidence="12 13" key="1">
    <citation type="submission" date="2023-09" db="EMBL/GenBank/DDBJ databases">
        <authorList>
            <person name="Wang M."/>
        </authorList>
    </citation>
    <scope>NUCLEOTIDE SEQUENCE [LARGE SCALE GENOMIC DNA]</scope>
    <source>
        <strain evidence="12">GT-2023</strain>
        <tissue evidence="12">Liver</tissue>
    </source>
</reference>
<feature type="transmembrane region" description="Helical" evidence="10">
    <location>
        <begin position="153"/>
        <end position="179"/>
    </location>
</feature>
<feature type="transmembrane region" description="Helical" evidence="10">
    <location>
        <begin position="191"/>
        <end position="212"/>
    </location>
</feature>
<evidence type="ECO:0000256" key="8">
    <source>
        <dbReference type="ARBA" id="ARBA00023224"/>
    </source>
</evidence>
<feature type="transmembrane region" description="Helical" evidence="10">
    <location>
        <begin position="380"/>
        <end position="402"/>
    </location>
</feature>
<keyword evidence="4 10" id="KW-1133">Transmembrane helix</keyword>
<feature type="transmembrane region" description="Helical" evidence="10">
    <location>
        <begin position="340"/>
        <end position="360"/>
    </location>
</feature>
<dbReference type="PROSITE" id="PS50262">
    <property type="entry name" value="G_PROTEIN_RECEP_F1_2"/>
    <property type="match status" value="1"/>
</dbReference>
<dbReference type="PROSITE" id="PS00237">
    <property type="entry name" value="G_PROTEIN_RECEP_F1_1"/>
    <property type="match status" value="1"/>
</dbReference>
<keyword evidence="7 9" id="KW-0675">Receptor</keyword>
<name>A0ABR3MNN4_9TELE</name>
<dbReference type="InterPro" id="IPR017452">
    <property type="entry name" value="GPCR_Rhodpsn_7TM"/>
</dbReference>
<feature type="transmembrane region" description="Helical" evidence="10">
    <location>
        <begin position="287"/>
        <end position="310"/>
    </location>
</feature>
<evidence type="ECO:0000259" key="11">
    <source>
        <dbReference type="PROSITE" id="PS50262"/>
    </source>
</evidence>
<sequence length="459" mass="51566">MNDVISWCETPDGWFEGKREREREREGEDISSGLITTLTQSRNSEWPASTNWPSANKWKELNNESTFICCLTVLRTPTLGLMEASVNSDNISNTSAGLGQKTWVESNVCPPSVSGTTLLIVAYSTVIAVGLVGNTCLVFIISRQKEMRNVTNILIANLSCSDILMCVVCLPVTVIYTLMDRWILGETLCKVTPFVQCMSVTVSIFSLVLIALERHQLIIHPTGWTPAAGHSYLAVAVTWMVACFISLPFLSFNILTNAPFQNLSLPFNPFSDHVICMELWPSERNRLAYTTSLLLFQYCLPLLLILLCYLRIFLRLRRRKDMVEQATEARQRKARGAQRVNAMLVVIVVAFALCWLPLNVFNTIFDWYHQALPSCQHDVIFSACHLTAMASTCVNPVVYGFLNTNFQKELKATLQRCHCGWGVPETYESFPLSTVATDVTKVSSMQRGSLMRTEQCAHC</sequence>
<keyword evidence="3 9" id="KW-0812">Transmembrane</keyword>
<dbReference type="PANTHER" id="PTHR24235:SF25">
    <property type="entry name" value="NEUROPEPTIDE Y RECEPTOR TYPE 4-RELATED"/>
    <property type="match status" value="1"/>
</dbReference>
<keyword evidence="6 10" id="KW-0472">Membrane</keyword>
<dbReference type="Gene3D" id="1.20.1070.10">
    <property type="entry name" value="Rhodopsin 7-helix transmembrane proteins"/>
    <property type="match status" value="1"/>
</dbReference>
<feature type="transmembrane region" description="Helical" evidence="10">
    <location>
        <begin position="232"/>
        <end position="255"/>
    </location>
</feature>
<evidence type="ECO:0000256" key="1">
    <source>
        <dbReference type="ARBA" id="ARBA00004141"/>
    </source>
</evidence>
<dbReference type="PRINTS" id="PR00237">
    <property type="entry name" value="GPCRRHODOPSN"/>
</dbReference>
<dbReference type="EMBL" id="JAYMGO010000010">
    <property type="protein sequence ID" value="KAL1266250.1"/>
    <property type="molecule type" value="Genomic_DNA"/>
</dbReference>
<evidence type="ECO:0000256" key="9">
    <source>
        <dbReference type="RuleBase" id="RU000688"/>
    </source>
</evidence>